<dbReference type="EMBL" id="JAUEPT010000112">
    <property type="protein sequence ID" value="KAK0431532.1"/>
    <property type="molecule type" value="Genomic_DNA"/>
</dbReference>
<feature type="compositionally biased region" description="Basic residues" evidence="1">
    <location>
        <begin position="99"/>
        <end position="108"/>
    </location>
</feature>
<keyword evidence="3" id="KW-1185">Reference proteome</keyword>
<evidence type="ECO:0000313" key="2">
    <source>
        <dbReference type="EMBL" id="KAK0431532.1"/>
    </source>
</evidence>
<feature type="region of interest" description="Disordered" evidence="1">
    <location>
        <begin position="89"/>
        <end position="117"/>
    </location>
</feature>
<feature type="region of interest" description="Disordered" evidence="1">
    <location>
        <begin position="147"/>
        <end position="170"/>
    </location>
</feature>
<feature type="compositionally biased region" description="Basic and acidic residues" evidence="1">
    <location>
        <begin position="154"/>
        <end position="170"/>
    </location>
</feature>
<name>A0AA39IXR4_9AGAR</name>
<dbReference type="AlphaFoldDB" id="A0AA39IXR4"/>
<organism evidence="2 3">
    <name type="scientific">Armillaria borealis</name>
    <dbReference type="NCBI Taxonomy" id="47425"/>
    <lineage>
        <taxon>Eukaryota</taxon>
        <taxon>Fungi</taxon>
        <taxon>Dikarya</taxon>
        <taxon>Basidiomycota</taxon>
        <taxon>Agaricomycotina</taxon>
        <taxon>Agaricomycetes</taxon>
        <taxon>Agaricomycetidae</taxon>
        <taxon>Agaricales</taxon>
        <taxon>Marasmiineae</taxon>
        <taxon>Physalacriaceae</taxon>
        <taxon>Armillaria</taxon>
    </lineage>
</organism>
<dbReference type="Proteomes" id="UP001175226">
    <property type="component" value="Unassembled WGS sequence"/>
</dbReference>
<proteinExistence type="predicted"/>
<accession>A0AA39IXR4</accession>
<protein>
    <submittedName>
        <fullName evidence="2">Uncharacterized protein</fullName>
    </submittedName>
</protein>
<evidence type="ECO:0000256" key="1">
    <source>
        <dbReference type="SAM" id="MobiDB-lite"/>
    </source>
</evidence>
<sequence length="207" mass="23185">MVSHAIQQKSSRRYRSGMPAQLAAAQSKYFNDEETRRSMLLADKWIDSNSVTADSVFCLSCRKTIQLDKRNGRYYPANWNRHKKRCLETQAGSLGLKGGKGRPKKKGKNSPSKHPDEKLTVTIKLRHSLRSHGTPIETEKEAVASMNNVPSNKSDSKHRMVENSGEDGEHAEVTASLARCRLDSIGNSRCLDNYAMDLFVACLPYSI</sequence>
<evidence type="ECO:0000313" key="3">
    <source>
        <dbReference type="Proteomes" id="UP001175226"/>
    </source>
</evidence>
<comment type="caution">
    <text evidence="2">The sequence shown here is derived from an EMBL/GenBank/DDBJ whole genome shotgun (WGS) entry which is preliminary data.</text>
</comment>
<reference evidence="2" key="1">
    <citation type="submission" date="2023-06" db="EMBL/GenBank/DDBJ databases">
        <authorList>
            <consortium name="Lawrence Berkeley National Laboratory"/>
            <person name="Ahrendt S."/>
            <person name="Sahu N."/>
            <person name="Indic B."/>
            <person name="Wong-Bajracharya J."/>
            <person name="Merenyi Z."/>
            <person name="Ke H.-M."/>
            <person name="Monk M."/>
            <person name="Kocsube S."/>
            <person name="Drula E."/>
            <person name="Lipzen A."/>
            <person name="Balint B."/>
            <person name="Henrissat B."/>
            <person name="Andreopoulos B."/>
            <person name="Martin F.M."/>
            <person name="Harder C.B."/>
            <person name="Rigling D."/>
            <person name="Ford K.L."/>
            <person name="Foster G.D."/>
            <person name="Pangilinan J."/>
            <person name="Papanicolaou A."/>
            <person name="Barry K."/>
            <person name="LaButti K."/>
            <person name="Viragh M."/>
            <person name="Koriabine M."/>
            <person name="Yan M."/>
            <person name="Riley R."/>
            <person name="Champramary S."/>
            <person name="Plett K.L."/>
            <person name="Tsai I.J."/>
            <person name="Slot J."/>
            <person name="Sipos G."/>
            <person name="Plett J."/>
            <person name="Nagy L.G."/>
            <person name="Grigoriev I.V."/>
        </authorList>
    </citation>
    <scope>NUCLEOTIDE SEQUENCE</scope>
    <source>
        <strain evidence="2">FPL87.14</strain>
    </source>
</reference>
<gene>
    <name evidence="2" type="ORF">EV421DRAFT_167002</name>
</gene>